<dbReference type="InterPro" id="IPR004220">
    <property type="entry name" value="5-COMe_2-OHmuconate_Isoase"/>
</dbReference>
<dbReference type="Gene3D" id="3.30.429.10">
    <property type="entry name" value="Macrophage Migration Inhibitory Factor"/>
    <property type="match status" value="1"/>
</dbReference>
<proteinExistence type="predicted"/>
<keyword evidence="1" id="KW-0413">Isomerase</keyword>
<sequence>MPHFIVEYSANIEKELDLPAFLPKIRDKAVETGVFPLGGVRVRAARRDHYVVADGAPENAFVHVTARLREGRPFEVRKEAGNAIFEVICDHLQPIFDSRPLGISFEMQEIDMDFNFKKNNLHRIMREKYPEKNL</sequence>
<evidence type="ECO:0000313" key="2">
    <source>
        <dbReference type="Proteomes" id="UP000319148"/>
    </source>
</evidence>
<dbReference type="InterPro" id="IPR014347">
    <property type="entry name" value="Tautomerase/MIF_sf"/>
</dbReference>
<gene>
    <name evidence="1" type="ORF">FIV46_09980</name>
</gene>
<dbReference type="PANTHER" id="PTHR37950">
    <property type="entry name" value="4-HYDROXYPHENYLACETATE CATABOLISM PROTEIN"/>
    <property type="match status" value="1"/>
</dbReference>
<dbReference type="RefSeq" id="WP_139940781.1">
    <property type="nucleotide sequence ID" value="NZ_JBHSYP010000006.1"/>
</dbReference>
<dbReference type="EMBL" id="VFIY01000010">
    <property type="protein sequence ID" value="TPD59810.1"/>
    <property type="molecule type" value="Genomic_DNA"/>
</dbReference>
<dbReference type="PANTHER" id="PTHR37950:SF1">
    <property type="entry name" value="4-HYDROXYPHENYLACETATE CATABOLISM PROTEIN"/>
    <property type="match status" value="1"/>
</dbReference>
<dbReference type="SUPFAM" id="SSF55331">
    <property type="entry name" value="Tautomerase/MIF"/>
    <property type="match status" value="1"/>
</dbReference>
<dbReference type="GO" id="GO:0008704">
    <property type="term" value="F:5-carboxymethyl-2-hydroxymuconate delta-isomerase activity"/>
    <property type="evidence" value="ECO:0007669"/>
    <property type="project" value="InterPro"/>
</dbReference>
<keyword evidence="2" id="KW-1185">Reference proteome</keyword>
<accession>A0A501PH73</accession>
<dbReference type="Proteomes" id="UP000319148">
    <property type="component" value="Unassembled WGS sequence"/>
</dbReference>
<dbReference type="Pfam" id="PF02962">
    <property type="entry name" value="CHMI"/>
    <property type="match status" value="1"/>
</dbReference>
<protein>
    <submittedName>
        <fullName evidence="1">5-carboxymethyl-2-hydroxymuconate Delta-isomerase</fullName>
    </submittedName>
</protein>
<dbReference type="OrthoDB" id="9814215at2"/>
<comment type="caution">
    <text evidence="1">The sequence shown here is derived from an EMBL/GenBank/DDBJ whole genome shotgun (WGS) entry which is preliminary data.</text>
</comment>
<evidence type="ECO:0000313" key="1">
    <source>
        <dbReference type="EMBL" id="TPD59810.1"/>
    </source>
</evidence>
<organism evidence="1 2">
    <name type="scientific">Emcibacter nanhaiensis</name>
    <dbReference type="NCBI Taxonomy" id="1505037"/>
    <lineage>
        <taxon>Bacteria</taxon>
        <taxon>Pseudomonadati</taxon>
        <taxon>Pseudomonadota</taxon>
        <taxon>Alphaproteobacteria</taxon>
        <taxon>Emcibacterales</taxon>
        <taxon>Emcibacteraceae</taxon>
        <taxon>Emcibacter</taxon>
    </lineage>
</organism>
<dbReference type="CDD" id="cd00580">
    <property type="entry name" value="CHMI"/>
    <property type="match status" value="1"/>
</dbReference>
<reference evidence="2" key="1">
    <citation type="submission" date="2019-06" db="EMBL/GenBank/DDBJ databases">
        <title>The complete genome of Emcibacter congregatus ZYLT.</title>
        <authorList>
            <person name="Zhao Z."/>
        </authorList>
    </citation>
    <scope>NUCLEOTIDE SEQUENCE [LARGE SCALE GENOMIC DNA]</scope>
    <source>
        <strain evidence="2">MCCC 1A06723</strain>
    </source>
</reference>
<name>A0A501PH73_9PROT</name>
<dbReference type="AlphaFoldDB" id="A0A501PH73"/>